<name>A0A5M9J8Y4_MONFR</name>
<feature type="region of interest" description="Disordered" evidence="1">
    <location>
        <begin position="84"/>
        <end position="109"/>
    </location>
</feature>
<reference evidence="2 3" key="1">
    <citation type="submission" date="2019-06" db="EMBL/GenBank/DDBJ databases">
        <title>Genome Sequence of the Brown Rot Fungal Pathogen Monilinia fructicola.</title>
        <authorList>
            <person name="De Miccolis Angelini R.M."/>
            <person name="Landi L."/>
            <person name="Abate D."/>
            <person name="Pollastro S."/>
            <person name="Romanazzi G."/>
            <person name="Faretra F."/>
        </authorList>
    </citation>
    <scope>NUCLEOTIDE SEQUENCE [LARGE SCALE GENOMIC DNA]</scope>
    <source>
        <strain evidence="2 3">Mfrc123</strain>
    </source>
</reference>
<feature type="region of interest" description="Disordered" evidence="1">
    <location>
        <begin position="1"/>
        <end position="40"/>
    </location>
</feature>
<organism evidence="2 3">
    <name type="scientific">Monilinia fructicola</name>
    <name type="common">Brown rot fungus</name>
    <name type="synonym">Ciboria fructicola</name>
    <dbReference type="NCBI Taxonomy" id="38448"/>
    <lineage>
        <taxon>Eukaryota</taxon>
        <taxon>Fungi</taxon>
        <taxon>Dikarya</taxon>
        <taxon>Ascomycota</taxon>
        <taxon>Pezizomycotina</taxon>
        <taxon>Leotiomycetes</taxon>
        <taxon>Helotiales</taxon>
        <taxon>Sclerotiniaceae</taxon>
        <taxon>Monilinia</taxon>
    </lineage>
</organism>
<dbReference type="EMBL" id="VICG01000016">
    <property type="protein sequence ID" value="KAA8564126.1"/>
    <property type="molecule type" value="Genomic_DNA"/>
</dbReference>
<accession>A0A5M9J8Y4</accession>
<evidence type="ECO:0000256" key="1">
    <source>
        <dbReference type="SAM" id="MobiDB-lite"/>
    </source>
</evidence>
<feature type="compositionally biased region" description="Acidic residues" evidence="1">
    <location>
        <begin position="25"/>
        <end position="34"/>
    </location>
</feature>
<dbReference type="Proteomes" id="UP000322873">
    <property type="component" value="Unassembled WGS sequence"/>
</dbReference>
<gene>
    <name evidence="2" type="ORF">EYC84_012105</name>
</gene>
<evidence type="ECO:0000313" key="3">
    <source>
        <dbReference type="Proteomes" id="UP000322873"/>
    </source>
</evidence>
<proteinExistence type="predicted"/>
<protein>
    <submittedName>
        <fullName evidence="2">Uncharacterized protein</fullName>
    </submittedName>
</protein>
<feature type="compositionally biased region" description="Polar residues" evidence="1">
    <location>
        <begin position="1"/>
        <end position="18"/>
    </location>
</feature>
<comment type="caution">
    <text evidence="2">The sequence shown here is derived from an EMBL/GenBank/DDBJ whole genome shotgun (WGS) entry which is preliminary data.</text>
</comment>
<sequence length="109" mass="12221">MPSNLQPSYSNSARTSIFSRREEEGVAVEEGEKEGEERYTTSTPFFFLPPYLLSSHIPPPIRLSSTITSNISHQNRKEITTFLTSSVSPPLPHPHHLTSRPPPSQPTLH</sequence>
<feature type="compositionally biased region" description="Pro residues" evidence="1">
    <location>
        <begin position="100"/>
        <end position="109"/>
    </location>
</feature>
<evidence type="ECO:0000313" key="2">
    <source>
        <dbReference type="EMBL" id="KAA8564126.1"/>
    </source>
</evidence>
<keyword evidence="3" id="KW-1185">Reference proteome</keyword>
<dbReference type="AlphaFoldDB" id="A0A5M9J8Y4"/>